<organism evidence="2 3">
    <name type="scientific">Vibrio japonicus</name>
    <dbReference type="NCBI Taxonomy" id="1824638"/>
    <lineage>
        <taxon>Bacteria</taxon>
        <taxon>Pseudomonadati</taxon>
        <taxon>Pseudomonadota</taxon>
        <taxon>Gammaproteobacteria</taxon>
        <taxon>Vibrionales</taxon>
        <taxon>Vibrionaceae</taxon>
        <taxon>Vibrio</taxon>
    </lineage>
</organism>
<evidence type="ECO:0000259" key="1">
    <source>
        <dbReference type="PROSITE" id="PS51186"/>
    </source>
</evidence>
<dbReference type="Proteomes" id="UP001058602">
    <property type="component" value="Chromosome 2"/>
</dbReference>
<evidence type="ECO:0000313" key="2">
    <source>
        <dbReference type="EMBL" id="UUM33006.1"/>
    </source>
</evidence>
<name>A0ABY5LQ69_9VIBR</name>
<sequence length="139" mass="15651">MHIQFMLNPPKNIRDLIYNGLKSFNLKHFPDQEIQTLACVAEDPGGNFLGGLTAEIFTNTLFVEFLWLDDSNRSAGIGSKLMAEVELQAKRFGVTDIYLDTYSFQAPGFYAKLGFKEVGRYTGFPTEGVDKIFLQKKIA</sequence>
<keyword evidence="3" id="KW-1185">Reference proteome</keyword>
<dbReference type="RefSeq" id="WP_257086705.1">
    <property type="nucleotide sequence ID" value="NZ_CP102097.1"/>
</dbReference>
<dbReference type="Gene3D" id="3.40.630.30">
    <property type="match status" value="1"/>
</dbReference>
<protein>
    <submittedName>
        <fullName evidence="2">GNAT family N-acetyltransferase</fullName>
    </submittedName>
</protein>
<proteinExistence type="predicted"/>
<evidence type="ECO:0000313" key="3">
    <source>
        <dbReference type="Proteomes" id="UP001058602"/>
    </source>
</evidence>
<dbReference type="InterPro" id="IPR000182">
    <property type="entry name" value="GNAT_dom"/>
</dbReference>
<dbReference type="PROSITE" id="PS51186">
    <property type="entry name" value="GNAT"/>
    <property type="match status" value="1"/>
</dbReference>
<feature type="domain" description="N-acetyltransferase" evidence="1">
    <location>
        <begin position="3"/>
        <end position="139"/>
    </location>
</feature>
<reference evidence="2" key="1">
    <citation type="submission" date="2022-07" db="EMBL/GenBank/DDBJ databases">
        <title>Complete genome of Vibrio japonicus strain JCM 31412T and phylogenomic assessment of the Nereis clade of the genus Vibrio.</title>
        <authorList>
            <person name="Shlafstein M.D."/>
            <person name="Emsley S.A."/>
            <person name="Ushijima B."/>
            <person name="Videau P."/>
            <person name="Saw J.H."/>
        </authorList>
    </citation>
    <scope>NUCLEOTIDE SEQUENCE</scope>
    <source>
        <strain evidence="2">JCM 31412</strain>
    </source>
</reference>
<dbReference type="CDD" id="cd04301">
    <property type="entry name" value="NAT_SF"/>
    <property type="match status" value="1"/>
</dbReference>
<gene>
    <name evidence="2" type="ORF">NP165_15760</name>
</gene>
<dbReference type="EMBL" id="CP102097">
    <property type="protein sequence ID" value="UUM33006.1"/>
    <property type="molecule type" value="Genomic_DNA"/>
</dbReference>
<dbReference type="Pfam" id="PF13508">
    <property type="entry name" value="Acetyltransf_7"/>
    <property type="match status" value="1"/>
</dbReference>
<dbReference type="SUPFAM" id="SSF55729">
    <property type="entry name" value="Acyl-CoA N-acyltransferases (Nat)"/>
    <property type="match status" value="1"/>
</dbReference>
<dbReference type="InterPro" id="IPR016181">
    <property type="entry name" value="Acyl_CoA_acyltransferase"/>
</dbReference>
<accession>A0ABY5LQ69</accession>